<dbReference type="EMBL" id="CP069106">
    <property type="protein sequence ID" value="QSS57239.1"/>
    <property type="molecule type" value="Genomic_DNA"/>
</dbReference>
<evidence type="ECO:0000313" key="2">
    <source>
        <dbReference type="Proteomes" id="UP000663419"/>
    </source>
</evidence>
<evidence type="ECO:0000313" key="1">
    <source>
        <dbReference type="EMBL" id="QSS57239.1"/>
    </source>
</evidence>
<sequence>MKAYSLTGCASAPSTLILVYSGYSVFIRIIELHAGSRTDRERKNIYYVLNKRTSIFYRQMNKMVWNSPDCR</sequence>
<dbReference type="AlphaFoldDB" id="A0A8A1LTI0"/>
<reference evidence="1" key="1">
    <citation type="submission" date="2021-01" db="EMBL/GenBank/DDBJ databases">
        <title>Chromosome-level genome assembly of a human fungal pathogen reveals clustering of transcriptionally co-regulated genes.</title>
        <authorList>
            <person name="Voorhies M."/>
            <person name="Cohen S."/>
            <person name="Shea T.P."/>
            <person name="Petrus S."/>
            <person name="Munoz J.F."/>
            <person name="Poplawski S."/>
            <person name="Goldman W.E."/>
            <person name="Michael T."/>
            <person name="Cuomo C.A."/>
            <person name="Sil A."/>
            <person name="Beyhan S."/>
        </authorList>
    </citation>
    <scope>NUCLEOTIDE SEQUENCE</scope>
    <source>
        <strain evidence="1">H88</strain>
    </source>
</reference>
<dbReference type="VEuPathDB" id="FungiDB:I7I53_05658"/>
<gene>
    <name evidence="1" type="ORF">I7I53_05658</name>
</gene>
<protein>
    <submittedName>
        <fullName evidence="1">Uncharacterized protein</fullName>
    </submittedName>
</protein>
<dbReference type="Proteomes" id="UP000663419">
    <property type="component" value="Chromosome 5"/>
</dbReference>
<name>A0A8A1LTI0_AJEC8</name>
<proteinExistence type="predicted"/>
<organism evidence="1 2">
    <name type="scientific">Ajellomyces capsulatus (strain H88)</name>
    <name type="common">Darling's disease fungus</name>
    <name type="synonym">Histoplasma capsulatum</name>
    <dbReference type="NCBI Taxonomy" id="544711"/>
    <lineage>
        <taxon>Eukaryota</taxon>
        <taxon>Fungi</taxon>
        <taxon>Dikarya</taxon>
        <taxon>Ascomycota</taxon>
        <taxon>Pezizomycotina</taxon>
        <taxon>Eurotiomycetes</taxon>
        <taxon>Eurotiomycetidae</taxon>
        <taxon>Onygenales</taxon>
        <taxon>Ajellomycetaceae</taxon>
        <taxon>Histoplasma</taxon>
    </lineage>
</organism>
<accession>A0A8A1LTI0</accession>